<evidence type="ECO:0000256" key="5">
    <source>
        <dbReference type="HAMAP-Rule" id="MF_00373"/>
    </source>
</evidence>
<evidence type="ECO:0000256" key="2">
    <source>
        <dbReference type="ARBA" id="ARBA00022980"/>
    </source>
</evidence>
<evidence type="ECO:0000313" key="8">
    <source>
        <dbReference type="Proteomes" id="UP000316628"/>
    </source>
</evidence>
<dbReference type="SUPFAM" id="SSF143800">
    <property type="entry name" value="L28p-like"/>
    <property type="match status" value="1"/>
</dbReference>
<keyword evidence="8" id="KW-1185">Reference proteome</keyword>
<dbReference type="Proteomes" id="UP000316628">
    <property type="component" value="Unassembled WGS sequence"/>
</dbReference>
<organism evidence="7 8">
    <name type="scientific">Saccharothrix saharensis</name>
    <dbReference type="NCBI Taxonomy" id="571190"/>
    <lineage>
        <taxon>Bacteria</taxon>
        <taxon>Bacillati</taxon>
        <taxon>Actinomycetota</taxon>
        <taxon>Actinomycetes</taxon>
        <taxon>Pseudonocardiales</taxon>
        <taxon>Pseudonocardiaceae</taxon>
        <taxon>Saccharothrix</taxon>
    </lineage>
</organism>
<evidence type="ECO:0000313" key="7">
    <source>
        <dbReference type="EMBL" id="TQM79314.1"/>
    </source>
</evidence>
<dbReference type="PANTHER" id="PTHR13528:SF2">
    <property type="entry name" value="LARGE RIBOSOMAL SUBUNIT PROTEIN BL28M"/>
    <property type="match status" value="1"/>
</dbReference>
<dbReference type="InterPro" id="IPR026569">
    <property type="entry name" value="Ribosomal_bL28"/>
</dbReference>
<feature type="region of interest" description="Disordered" evidence="6">
    <location>
        <begin position="1"/>
        <end position="27"/>
    </location>
</feature>
<dbReference type="FunFam" id="2.30.170.40:FF:000001">
    <property type="entry name" value="50S ribosomal protein L28"/>
    <property type="match status" value="1"/>
</dbReference>
<dbReference type="InterPro" id="IPR037147">
    <property type="entry name" value="Ribosomal_bL28_sf"/>
</dbReference>
<dbReference type="RefSeq" id="WP_141976540.1">
    <property type="nucleotide sequence ID" value="NZ_JBIAIA010000014.1"/>
</dbReference>
<comment type="similarity">
    <text evidence="1 5">Belongs to the bacterial ribosomal protein bL28 family.</text>
</comment>
<dbReference type="EMBL" id="VFPP01000001">
    <property type="protein sequence ID" value="TQM79314.1"/>
    <property type="molecule type" value="Genomic_DNA"/>
</dbReference>
<evidence type="ECO:0000256" key="1">
    <source>
        <dbReference type="ARBA" id="ARBA00008760"/>
    </source>
</evidence>
<dbReference type="InterPro" id="IPR001383">
    <property type="entry name" value="Ribosomal_bL28_bact-type"/>
</dbReference>
<gene>
    <name evidence="5" type="primary">rpmB</name>
    <name evidence="7" type="ORF">FHX81_1617</name>
</gene>
<accession>A0A543J947</accession>
<keyword evidence="2 5" id="KW-0689">Ribosomal protein</keyword>
<proteinExistence type="inferred from homology"/>
<dbReference type="OrthoDB" id="9805609at2"/>
<keyword evidence="3 5" id="KW-0687">Ribonucleoprotein</keyword>
<dbReference type="GO" id="GO:1990904">
    <property type="term" value="C:ribonucleoprotein complex"/>
    <property type="evidence" value="ECO:0007669"/>
    <property type="project" value="UniProtKB-KW"/>
</dbReference>
<dbReference type="Pfam" id="PF00830">
    <property type="entry name" value="Ribosomal_L28"/>
    <property type="match status" value="1"/>
</dbReference>
<sequence length="79" mass="9203">MSSRHCQVTGRKPGYGKQVSHSHRRTSRRWLPNTQRRRFWLPSENRHVVLTLSTKGIKTVDKRGIEAVVAELRRQGVKV</sequence>
<dbReference type="GO" id="GO:0006412">
    <property type="term" value="P:translation"/>
    <property type="evidence" value="ECO:0007669"/>
    <property type="project" value="UniProtKB-UniRule"/>
</dbReference>
<reference evidence="7 8" key="1">
    <citation type="submission" date="2019-06" db="EMBL/GenBank/DDBJ databases">
        <title>Sequencing the genomes of 1000 actinobacteria strains.</title>
        <authorList>
            <person name="Klenk H.-P."/>
        </authorList>
    </citation>
    <scope>NUCLEOTIDE SEQUENCE [LARGE SCALE GENOMIC DNA]</scope>
    <source>
        <strain evidence="7 8">DSM 45456</strain>
    </source>
</reference>
<dbReference type="InterPro" id="IPR034704">
    <property type="entry name" value="Ribosomal_bL28/bL31-like_sf"/>
</dbReference>
<evidence type="ECO:0000256" key="6">
    <source>
        <dbReference type="SAM" id="MobiDB-lite"/>
    </source>
</evidence>
<dbReference type="AlphaFoldDB" id="A0A543J947"/>
<dbReference type="HAMAP" id="MF_00373">
    <property type="entry name" value="Ribosomal_bL28"/>
    <property type="match status" value="1"/>
</dbReference>
<dbReference type="GO" id="GO:0003735">
    <property type="term" value="F:structural constituent of ribosome"/>
    <property type="evidence" value="ECO:0007669"/>
    <property type="project" value="InterPro"/>
</dbReference>
<dbReference type="PANTHER" id="PTHR13528">
    <property type="entry name" value="39S RIBOSOMAL PROTEIN L28, MITOCHONDRIAL"/>
    <property type="match status" value="1"/>
</dbReference>
<protein>
    <recommendedName>
        <fullName evidence="4 5">Large ribosomal subunit protein bL28</fullName>
    </recommendedName>
</protein>
<evidence type="ECO:0000256" key="4">
    <source>
        <dbReference type="ARBA" id="ARBA00035174"/>
    </source>
</evidence>
<name>A0A543J947_9PSEU</name>
<dbReference type="Gene3D" id="2.30.170.40">
    <property type="entry name" value="Ribosomal protein L28/L24"/>
    <property type="match status" value="1"/>
</dbReference>
<dbReference type="GO" id="GO:0005840">
    <property type="term" value="C:ribosome"/>
    <property type="evidence" value="ECO:0007669"/>
    <property type="project" value="UniProtKB-KW"/>
</dbReference>
<comment type="caution">
    <text evidence="7">The sequence shown here is derived from an EMBL/GenBank/DDBJ whole genome shotgun (WGS) entry which is preliminary data.</text>
</comment>
<evidence type="ECO:0000256" key="3">
    <source>
        <dbReference type="ARBA" id="ARBA00023274"/>
    </source>
</evidence>
<dbReference type="NCBIfam" id="TIGR00009">
    <property type="entry name" value="L28"/>
    <property type="match status" value="1"/>
</dbReference>